<evidence type="ECO:0000313" key="3">
    <source>
        <dbReference type="Proteomes" id="UP001390339"/>
    </source>
</evidence>
<dbReference type="Proteomes" id="UP001390339">
    <property type="component" value="Unassembled WGS sequence"/>
</dbReference>
<evidence type="ECO:0000256" key="1">
    <source>
        <dbReference type="SAM" id="MobiDB-lite"/>
    </source>
</evidence>
<name>A0ABR2J6F1_9PEZI</name>
<reference evidence="2 3" key="1">
    <citation type="journal article" date="2024" name="IMA Fungus">
        <title>Apiospora arundinis, a panoply of carbohydrate-active enzymes and secondary metabolites.</title>
        <authorList>
            <person name="Sorensen T."/>
            <person name="Petersen C."/>
            <person name="Muurmann A.T."/>
            <person name="Christiansen J.V."/>
            <person name="Brundto M.L."/>
            <person name="Overgaard C.K."/>
            <person name="Boysen A.T."/>
            <person name="Wollenberg R.D."/>
            <person name="Larsen T.O."/>
            <person name="Sorensen J.L."/>
            <person name="Nielsen K.L."/>
            <person name="Sondergaard T.E."/>
        </authorList>
    </citation>
    <scope>NUCLEOTIDE SEQUENCE [LARGE SCALE GENOMIC DNA]</scope>
    <source>
        <strain evidence="2 3">AAU 773</strain>
    </source>
</reference>
<evidence type="ECO:0000313" key="2">
    <source>
        <dbReference type="EMBL" id="KAK8873361.1"/>
    </source>
</evidence>
<sequence>MEMSAGWVSSHRDLDEMQLIELPGSPSGQHGAYLVLIPAHIDGLGDGLDGQEGVLPEEAVVWKSDGVHEGEAQPANDAADSNGSPLWPRHVSNNSKYRIGPINLSPKAAGEMSTFLI</sequence>
<keyword evidence="3" id="KW-1185">Reference proteome</keyword>
<feature type="region of interest" description="Disordered" evidence="1">
    <location>
        <begin position="66"/>
        <end position="90"/>
    </location>
</feature>
<dbReference type="EMBL" id="JAPCWZ010000003">
    <property type="protein sequence ID" value="KAK8873361.1"/>
    <property type="molecule type" value="Genomic_DNA"/>
</dbReference>
<proteinExistence type="predicted"/>
<organism evidence="2 3">
    <name type="scientific">Apiospora arundinis</name>
    <dbReference type="NCBI Taxonomy" id="335852"/>
    <lineage>
        <taxon>Eukaryota</taxon>
        <taxon>Fungi</taxon>
        <taxon>Dikarya</taxon>
        <taxon>Ascomycota</taxon>
        <taxon>Pezizomycotina</taxon>
        <taxon>Sordariomycetes</taxon>
        <taxon>Xylariomycetidae</taxon>
        <taxon>Amphisphaeriales</taxon>
        <taxon>Apiosporaceae</taxon>
        <taxon>Apiospora</taxon>
    </lineage>
</organism>
<comment type="caution">
    <text evidence="2">The sequence shown here is derived from an EMBL/GenBank/DDBJ whole genome shotgun (WGS) entry which is preliminary data.</text>
</comment>
<accession>A0ABR2J6F1</accession>
<protein>
    <submittedName>
        <fullName evidence="2">Uncharacterized protein</fullName>
    </submittedName>
</protein>
<gene>
    <name evidence="2" type="ORF">PGQ11_003875</name>
</gene>